<reference evidence="1 2" key="1">
    <citation type="submission" date="2016-12" db="EMBL/GenBank/DDBJ databases">
        <title>Discovery of methanogenic haloarchaea.</title>
        <authorList>
            <person name="Sorokin D.Y."/>
            <person name="Makarova K.S."/>
            <person name="Abbas B."/>
            <person name="Ferrer M."/>
            <person name="Golyshin P.N."/>
        </authorList>
    </citation>
    <scope>NUCLEOTIDE SEQUENCE [LARGE SCALE GENOMIC DNA]</scope>
    <source>
        <strain evidence="1">AMET1</strain>
    </source>
</reference>
<accession>A0A1Y3GC03</accession>
<dbReference type="InterPro" id="IPR036280">
    <property type="entry name" value="Multihaem_cyt_sf"/>
</dbReference>
<proteinExistence type="predicted"/>
<keyword evidence="2" id="KW-1185">Reference proteome</keyword>
<name>A0A1Y3GC03_9EURY</name>
<sequence>MDRPNLKIKDIDKHKKKQIIKKAEKKAMKKYMHGYNCAESVFETTIEILKTEFNYEIALPKCIVKLATGFGEGVGKHGSMCGAISGGTMALSLLYGYDQPINATKNDRIGDKGIYKIFNQLPDRFIKQFGSTECYEITEKFYKTYNRAHIMHCKKITSKTAGLVIEIIIEEQTKGIESLEFNRTI</sequence>
<dbReference type="Pfam" id="PF09719">
    <property type="entry name" value="C_GCAxxG_C_C"/>
    <property type="match status" value="1"/>
</dbReference>
<dbReference type="NCBIfam" id="TIGR01909">
    <property type="entry name" value="C_GCAxxG_C_C"/>
    <property type="match status" value="1"/>
</dbReference>
<dbReference type="OrthoDB" id="76803at2157"/>
<dbReference type="RefSeq" id="WP_086637012.1">
    <property type="nucleotide sequence ID" value="NZ_MRZU01000003.1"/>
</dbReference>
<comment type="caution">
    <text evidence="1">The sequence shown here is derived from an EMBL/GenBank/DDBJ whole genome shotgun (WGS) entry which is preliminary data.</text>
</comment>
<dbReference type="SUPFAM" id="SSF48695">
    <property type="entry name" value="Multiheme cytochromes"/>
    <property type="match status" value="1"/>
</dbReference>
<organism evidence="1 2">
    <name type="scientific">Methanonatronarchaeum thermophilum</name>
    <dbReference type="NCBI Taxonomy" id="1927129"/>
    <lineage>
        <taxon>Archaea</taxon>
        <taxon>Methanobacteriati</taxon>
        <taxon>Methanobacteriota</taxon>
        <taxon>Methanonatronarchaeia</taxon>
        <taxon>Methanonatronarchaeales</taxon>
        <taxon>Methanonatronarchaeaceae</taxon>
        <taxon>Methanonatronarchaeum</taxon>
    </lineage>
</organism>
<gene>
    <name evidence="1" type="ORF">AMET1_0609</name>
</gene>
<protein>
    <submittedName>
        <fullName evidence="1">Putative redox-active protein</fullName>
    </submittedName>
</protein>
<dbReference type="Proteomes" id="UP000195137">
    <property type="component" value="Unassembled WGS sequence"/>
</dbReference>
<dbReference type="AlphaFoldDB" id="A0A1Y3GC03"/>
<dbReference type="EMBL" id="MRZU01000003">
    <property type="protein sequence ID" value="OUJ18958.1"/>
    <property type="molecule type" value="Genomic_DNA"/>
</dbReference>
<evidence type="ECO:0000313" key="2">
    <source>
        <dbReference type="Proteomes" id="UP000195137"/>
    </source>
</evidence>
<dbReference type="InterPro" id="IPR010181">
    <property type="entry name" value="CGCAxxGCC_motif"/>
</dbReference>
<evidence type="ECO:0000313" key="1">
    <source>
        <dbReference type="EMBL" id="OUJ18958.1"/>
    </source>
</evidence>